<proteinExistence type="inferred from homology"/>
<evidence type="ECO:0000256" key="10">
    <source>
        <dbReference type="ARBA" id="ARBA00022989"/>
    </source>
</evidence>
<dbReference type="Pfam" id="PF04188">
    <property type="entry name" value="Mannosyl_trans2"/>
    <property type="match status" value="1"/>
</dbReference>
<dbReference type="EC" id="2.4.1.-" evidence="12"/>
<evidence type="ECO:0000256" key="6">
    <source>
        <dbReference type="ARBA" id="ARBA00022676"/>
    </source>
</evidence>
<dbReference type="GO" id="GO:0005789">
    <property type="term" value="C:endoplasmic reticulum membrane"/>
    <property type="evidence" value="ECO:0007669"/>
    <property type="project" value="UniProtKB-SubCell"/>
</dbReference>
<dbReference type="OrthoDB" id="10252502at2759"/>
<sequence>MIEHRASHPVHTLLTVFLSWKALVLAIVLASSLTGPAYDTSTTLALGRDEITSGGSLVTRLTRWDAIYFTSAAHHGRVYEQEWAFGPGLPGLVSLLALVPRALGLAAPDDLGLEAAIGIIIAHASHWGAVWALYQLTCVLFGVRDKATGRSSAQDLAFFAALLHIISPAGVFLSAGYQEAPFAFLSFLGYLLVAKGHRDSGTFLQTTGLQVAAGCVFGLATVFRSNGILHGIPFAAECLRVVVTPLIAGENPLPHVVSLLGPIVGGLLVASGSVIPQAVAYKRYCGSPESPPWCDSAIPSIYTYVQEHYWGVGFLRYWTVSNIPLFLLAAPVLTILIKSGIEIAKQPSQLVPSARASAASQTKGKVEAKDKADTSSSPEIPSSQVLVVSLAVSQVTLTVLALASYHVQIITRLASGYPVWYWWVAAGLRGSDLARKQWANRIVTFSIVYALVQAALFACFLPPA</sequence>
<feature type="transmembrane region" description="Helical" evidence="12">
    <location>
        <begin position="442"/>
        <end position="463"/>
    </location>
</feature>
<comment type="caution">
    <text evidence="13">The sequence shown here is derived from an EMBL/GenBank/DDBJ whole genome shotgun (WGS) entry which is preliminary data.</text>
</comment>
<evidence type="ECO:0000256" key="5">
    <source>
        <dbReference type="ARBA" id="ARBA00022502"/>
    </source>
</evidence>
<keyword evidence="5 12" id="KW-0337">GPI-anchor biosynthesis</keyword>
<keyword evidence="10 12" id="KW-1133">Transmembrane helix</keyword>
<comment type="function">
    <text evidence="12">Mannosyltransferase involved in glycosylphosphatidylinositol-anchor biosynthesis.</text>
</comment>
<dbReference type="AlphaFoldDB" id="A0A9P8V951"/>
<comment type="similarity">
    <text evidence="3 12">Belongs to the PIGV family.</text>
</comment>
<keyword evidence="9 12" id="KW-0256">Endoplasmic reticulum</keyword>
<dbReference type="GO" id="GO:0006506">
    <property type="term" value="P:GPI anchor biosynthetic process"/>
    <property type="evidence" value="ECO:0007669"/>
    <property type="project" value="UniProtKB-KW"/>
</dbReference>
<evidence type="ECO:0000256" key="8">
    <source>
        <dbReference type="ARBA" id="ARBA00022692"/>
    </source>
</evidence>
<name>A0A9P8V951_9PEZI</name>
<keyword evidence="14" id="KW-1185">Reference proteome</keyword>
<dbReference type="EMBL" id="JAGSXJ010000016">
    <property type="protein sequence ID" value="KAH6685062.1"/>
    <property type="molecule type" value="Genomic_DNA"/>
</dbReference>
<dbReference type="PANTHER" id="PTHR12468">
    <property type="entry name" value="GPI MANNOSYLTRANSFERASE 2"/>
    <property type="match status" value="1"/>
</dbReference>
<accession>A0A9P8V951</accession>
<keyword evidence="11 12" id="KW-0472">Membrane</keyword>
<dbReference type="GO" id="GO:0000009">
    <property type="term" value="F:alpha-1,6-mannosyltransferase activity"/>
    <property type="evidence" value="ECO:0007669"/>
    <property type="project" value="InterPro"/>
</dbReference>
<evidence type="ECO:0000256" key="11">
    <source>
        <dbReference type="ARBA" id="ARBA00023136"/>
    </source>
</evidence>
<dbReference type="GO" id="GO:0031501">
    <property type="term" value="C:mannosyltransferase complex"/>
    <property type="evidence" value="ECO:0007669"/>
    <property type="project" value="TreeGrafter"/>
</dbReference>
<comment type="subcellular location">
    <subcellularLocation>
        <location evidence="1 12">Endoplasmic reticulum membrane</location>
        <topology evidence="1 12">Multi-pass membrane protein</topology>
    </subcellularLocation>
</comment>
<evidence type="ECO:0000256" key="12">
    <source>
        <dbReference type="RuleBase" id="RU363112"/>
    </source>
</evidence>
<protein>
    <recommendedName>
        <fullName evidence="4 12">GPI mannosyltransferase 2</fullName>
        <ecNumber evidence="12">2.4.1.-</ecNumber>
    </recommendedName>
</protein>
<dbReference type="Proteomes" id="UP000770015">
    <property type="component" value="Unassembled WGS sequence"/>
</dbReference>
<evidence type="ECO:0000256" key="3">
    <source>
        <dbReference type="ARBA" id="ARBA00008698"/>
    </source>
</evidence>
<comment type="pathway">
    <text evidence="2 12">Glycolipid biosynthesis; glycosylphosphatidylinositol-anchor biosynthesis.</text>
</comment>
<evidence type="ECO:0000256" key="9">
    <source>
        <dbReference type="ARBA" id="ARBA00022824"/>
    </source>
</evidence>
<evidence type="ECO:0000256" key="1">
    <source>
        <dbReference type="ARBA" id="ARBA00004477"/>
    </source>
</evidence>
<feature type="transmembrane region" description="Helical" evidence="12">
    <location>
        <begin position="12"/>
        <end position="33"/>
    </location>
</feature>
<dbReference type="InterPro" id="IPR007315">
    <property type="entry name" value="PIG-V/Gpi18"/>
</dbReference>
<feature type="transmembrane region" description="Helical" evidence="12">
    <location>
        <begin position="115"/>
        <end position="143"/>
    </location>
</feature>
<organism evidence="13 14">
    <name type="scientific">Plectosphaerella plurivora</name>
    <dbReference type="NCBI Taxonomy" id="936078"/>
    <lineage>
        <taxon>Eukaryota</taxon>
        <taxon>Fungi</taxon>
        <taxon>Dikarya</taxon>
        <taxon>Ascomycota</taxon>
        <taxon>Pezizomycotina</taxon>
        <taxon>Sordariomycetes</taxon>
        <taxon>Hypocreomycetidae</taxon>
        <taxon>Glomerellales</taxon>
        <taxon>Plectosphaerellaceae</taxon>
        <taxon>Plectosphaerella</taxon>
    </lineage>
</organism>
<keyword evidence="8 12" id="KW-0812">Transmembrane</keyword>
<feature type="transmembrane region" description="Helical" evidence="12">
    <location>
        <begin position="385"/>
        <end position="403"/>
    </location>
</feature>
<evidence type="ECO:0000256" key="2">
    <source>
        <dbReference type="ARBA" id="ARBA00004687"/>
    </source>
</evidence>
<keyword evidence="7 12" id="KW-0808">Transferase</keyword>
<gene>
    <name evidence="13" type="ORF">F5X68DRAFT_269526</name>
</gene>
<evidence type="ECO:0000313" key="13">
    <source>
        <dbReference type="EMBL" id="KAH6685062.1"/>
    </source>
</evidence>
<keyword evidence="6 12" id="KW-0328">Glycosyltransferase</keyword>
<evidence type="ECO:0000313" key="14">
    <source>
        <dbReference type="Proteomes" id="UP000770015"/>
    </source>
</evidence>
<evidence type="ECO:0000256" key="4">
    <source>
        <dbReference type="ARBA" id="ARBA00013795"/>
    </source>
</evidence>
<evidence type="ECO:0000256" key="7">
    <source>
        <dbReference type="ARBA" id="ARBA00022679"/>
    </source>
</evidence>
<comment type="caution">
    <text evidence="12">Lacks conserved residue(s) required for the propagation of feature annotation.</text>
</comment>
<reference evidence="13" key="1">
    <citation type="journal article" date="2021" name="Nat. Commun.">
        <title>Genetic determinants of endophytism in the Arabidopsis root mycobiome.</title>
        <authorList>
            <person name="Mesny F."/>
            <person name="Miyauchi S."/>
            <person name="Thiergart T."/>
            <person name="Pickel B."/>
            <person name="Atanasova L."/>
            <person name="Karlsson M."/>
            <person name="Huettel B."/>
            <person name="Barry K.W."/>
            <person name="Haridas S."/>
            <person name="Chen C."/>
            <person name="Bauer D."/>
            <person name="Andreopoulos W."/>
            <person name="Pangilinan J."/>
            <person name="LaButti K."/>
            <person name="Riley R."/>
            <person name="Lipzen A."/>
            <person name="Clum A."/>
            <person name="Drula E."/>
            <person name="Henrissat B."/>
            <person name="Kohler A."/>
            <person name="Grigoriev I.V."/>
            <person name="Martin F.M."/>
            <person name="Hacquard S."/>
        </authorList>
    </citation>
    <scope>NUCLEOTIDE SEQUENCE</scope>
    <source>
        <strain evidence="13">MPI-SDFR-AT-0117</strain>
    </source>
</reference>
<dbReference type="GO" id="GO:0004376">
    <property type="term" value="F:GPI mannosyltransferase activity"/>
    <property type="evidence" value="ECO:0007669"/>
    <property type="project" value="InterPro"/>
</dbReference>
<feature type="transmembrane region" description="Helical" evidence="12">
    <location>
        <begin position="155"/>
        <end position="174"/>
    </location>
</feature>
<feature type="transmembrane region" description="Helical" evidence="12">
    <location>
        <begin position="317"/>
        <end position="337"/>
    </location>
</feature>
<dbReference type="PANTHER" id="PTHR12468:SF2">
    <property type="entry name" value="GPI MANNOSYLTRANSFERASE 2"/>
    <property type="match status" value="1"/>
</dbReference>